<sequence length="276" mass="31531">MKLFKKISHREKVPLVEGDELSLDENSIVEIKGAKFRKGKILSAVEVLFSHTSPHLIIAYTNGDILVYNIQTWKKQIELVLSESITSVQLVEKGKFLFLISNWEITVINTMTWKITKTKKLEDILIKKAIFTEDFNTIYIISDKKRVRSFNYKTLNEENVFKGHKSGINMIRLSPDEKTLATCGNDGKISLFDAKSGEFLSFMIGHADEVHSLDFSSNGKFLVSSSEDETLRLWDISTFKCVKIIQNIPNAFTMKIYSNLLVMGTVTGDIYTFKMY</sequence>
<name>A0A5B9DDZ0_9ARCH</name>
<dbReference type="SMART" id="SM00320">
    <property type="entry name" value="WD40"/>
    <property type="match status" value="3"/>
</dbReference>
<evidence type="ECO:0000313" key="3">
    <source>
        <dbReference type="EMBL" id="QEE16946.1"/>
    </source>
</evidence>
<dbReference type="PANTHER" id="PTHR19848:SF8">
    <property type="entry name" value="F-BOX AND WD REPEAT DOMAIN CONTAINING 7"/>
    <property type="match status" value="1"/>
</dbReference>
<dbReference type="InterPro" id="IPR015943">
    <property type="entry name" value="WD40/YVTN_repeat-like_dom_sf"/>
</dbReference>
<evidence type="ECO:0000256" key="2">
    <source>
        <dbReference type="ARBA" id="ARBA00022737"/>
    </source>
</evidence>
<dbReference type="PROSITE" id="PS50294">
    <property type="entry name" value="WD_REPEATS_REGION"/>
    <property type="match status" value="2"/>
</dbReference>
<keyword evidence="1" id="KW-0853">WD repeat</keyword>
<evidence type="ECO:0000256" key="1">
    <source>
        <dbReference type="ARBA" id="ARBA00022574"/>
    </source>
</evidence>
<organism evidence="3 4">
    <name type="scientific">Promethearchaeum syntrophicum</name>
    <dbReference type="NCBI Taxonomy" id="2594042"/>
    <lineage>
        <taxon>Archaea</taxon>
        <taxon>Promethearchaeati</taxon>
        <taxon>Promethearchaeota</taxon>
        <taxon>Promethearchaeia</taxon>
        <taxon>Promethearchaeales</taxon>
        <taxon>Promethearchaeaceae</taxon>
        <taxon>Promethearchaeum</taxon>
    </lineage>
</organism>
<gene>
    <name evidence="3" type="ORF">DSAG12_02777</name>
</gene>
<dbReference type="RefSeq" id="WP_147663869.1">
    <property type="nucleotide sequence ID" value="NZ_CP042905.2"/>
</dbReference>
<dbReference type="InterPro" id="IPR019775">
    <property type="entry name" value="WD40_repeat_CS"/>
</dbReference>
<keyword evidence="4" id="KW-1185">Reference proteome</keyword>
<reference evidence="3 4" key="1">
    <citation type="journal article" date="2020" name="Nature">
        <title>Isolation of an archaeon at the prokaryote-eukaryote interface.</title>
        <authorList>
            <person name="Imachi H."/>
            <person name="Nobu M.K."/>
            <person name="Nakahara N."/>
            <person name="Morono Y."/>
            <person name="Ogawara M."/>
            <person name="Takaki Y."/>
            <person name="Takano Y."/>
            <person name="Uematsu K."/>
            <person name="Ikuta T."/>
            <person name="Ito M."/>
            <person name="Matsui Y."/>
            <person name="Miyazaki M."/>
            <person name="Murata K."/>
            <person name="Saito Y."/>
            <person name="Sakai S."/>
            <person name="Song C."/>
            <person name="Tasumi E."/>
            <person name="Yamanaka Y."/>
            <person name="Yamaguchi T."/>
            <person name="Kamagata Y."/>
            <person name="Tamaki H."/>
            <person name="Takai K."/>
        </authorList>
    </citation>
    <scope>NUCLEOTIDE SEQUENCE [LARGE SCALE GENOMIC DNA]</scope>
    <source>
        <strain evidence="3 4">MK-D1</strain>
    </source>
</reference>
<dbReference type="PANTHER" id="PTHR19848">
    <property type="entry name" value="WD40 REPEAT PROTEIN"/>
    <property type="match status" value="1"/>
</dbReference>
<accession>A0A5B9DDZ0</accession>
<protein>
    <submittedName>
        <fullName evidence="3">WD40 repeat domain-containing protein</fullName>
    </submittedName>
</protein>
<dbReference type="SUPFAM" id="SSF50978">
    <property type="entry name" value="WD40 repeat-like"/>
    <property type="match status" value="1"/>
</dbReference>
<proteinExistence type="predicted"/>
<dbReference type="EMBL" id="CP042905">
    <property type="protein sequence ID" value="QEE16946.1"/>
    <property type="molecule type" value="Genomic_DNA"/>
</dbReference>
<dbReference type="Gene3D" id="2.130.10.10">
    <property type="entry name" value="YVTN repeat-like/Quinoprotein amine dehydrogenase"/>
    <property type="match status" value="1"/>
</dbReference>
<dbReference type="PROSITE" id="PS50082">
    <property type="entry name" value="WD_REPEATS_2"/>
    <property type="match status" value="2"/>
</dbReference>
<dbReference type="Pfam" id="PF00400">
    <property type="entry name" value="WD40"/>
    <property type="match status" value="2"/>
</dbReference>
<dbReference type="Proteomes" id="UP000321408">
    <property type="component" value="Chromosome"/>
</dbReference>
<dbReference type="InterPro" id="IPR001680">
    <property type="entry name" value="WD40_rpt"/>
</dbReference>
<dbReference type="InterPro" id="IPR036322">
    <property type="entry name" value="WD40_repeat_dom_sf"/>
</dbReference>
<dbReference type="KEGG" id="psyt:DSAG12_02777"/>
<reference evidence="3 4" key="2">
    <citation type="journal article" date="2024" name="Int. J. Syst. Evol. Microbiol.">
        <title>Promethearchaeum syntrophicum gen. nov., sp. nov., an anaerobic, obligately syntrophic archaeon, the first isolate of the lineage 'Asgard' archaea, and proposal of the new archaeal phylum Promethearchaeota phyl. nov. and kingdom Promethearchaeati regn. nov.</title>
        <authorList>
            <person name="Imachi H."/>
            <person name="Nobu M.K."/>
            <person name="Kato S."/>
            <person name="Takaki Y."/>
            <person name="Miyazaki M."/>
            <person name="Miyata M."/>
            <person name="Ogawara M."/>
            <person name="Saito Y."/>
            <person name="Sakai S."/>
            <person name="Tahara Y.O."/>
            <person name="Takano Y."/>
            <person name="Tasumi E."/>
            <person name="Uematsu K."/>
            <person name="Yoshimura T."/>
            <person name="Itoh T."/>
            <person name="Ohkuma M."/>
            <person name="Takai K."/>
        </authorList>
    </citation>
    <scope>NUCLEOTIDE SEQUENCE [LARGE SCALE GENOMIC DNA]</scope>
    <source>
        <strain evidence="3 4">MK-D1</strain>
    </source>
</reference>
<evidence type="ECO:0000313" key="4">
    <source>
        <dbReference type="Proteomes" id="UP000321408"/>
    </source>
</evidence>
<dbReference type="GeneID" id="41330756"/>
<keyword evidence="2" id="KW-0677">Repeat</keyword>
<dbReference type="AlphaFoldDB" id="A0A5B9DDZ0"/>
<dbReference type="PROSITE" id="PS00678">
    <property type="entry name" value="WD_REPEATS_1"/>
    <property type="match status" value="1"/>
</dbReference>